<comment type="subunit">
    <text evidence="6 12">Homodimer.</text>
</comment>
<dbReference type="FunFam" id="3.40.50.2020:FF:000004">
    <property type="entry name" value="Adenine phosphoribosyltransferase"/>
    <property type="match status" value="1"/>
</dbReference>
<dbReference type="CDD" id="cd06223">
    <property type="entry name" value="PRTases_typeI"/>
    <property type="match status" value="1"/>
</dbReference>
<keyword evidence="15" id="KW-1185">Reference proteome</keyword>
<dbReference type="InterPro" id="IPR005764">
    <property type="entry name" value="Ade_phspho_trans"/>
</dbReference>
<evidence type="ECO:0000256" key="8">
    <source>
        <dbReference type="ARBA" id="ARBA00022490"/>
    </source>
</evidence>
<dbReference type="InterPro" id="IPR000836">
    <property type="entry name" value="PRTase_dom"/>
</dbReference>
<name>A0A3S5BWN4_9FIRM</name>
<dbReference type="Proteomes" id="UP000269544">
    <property type="component" value="Chromosome"/>
</dbReference>
<comment type="function">
    <text evidence="2 12">Catalyzes a salvage reaction resulting in the formation of AMP, that is energically less costly than de novo synthesis.</text>
</comment>
<feature type="domain" description="Phosphoribosyltransferase" evidence="13">
    <location>
        <begin position="27"/>
        <end position="147"/>
    </location>
</feature>
<evidence type="ECO:0000256" key="1">
    <source>
        <dbReference type="ARBA" id="ARBA00000868"/>
    </source>
</evidence>
<comment type="similarity">
    <text evidence="5 12">Belongs to the purine/pyrimidine phosphoribosyltransferase family.</text>
</comment>
<dbReference type="InterPro" id="IPR029057">
    <property type="entry name" value="PRTase-like"/>
</dbReference>
<dbReference type="NCBIfam" id="NF002636">
    <property type="entry name" value="PRK02304.1-5"/>
    <property type="match status" value="1"/>
</dbReference>
<comment type="pathway">
    <text evidence="4 12">Purine metabolism; AMP biosynthesis via salvage pathway; AMP from adenine: step 1/1.</text>
</comment>
<dbReference type="Gene3D" id="3.40.50.2020">
    <property type="match status" value="1"/>
</dbReference>
<dbReference type="KEGG" id="piv:NCTC13079_01508"/>
<dbReference type="Pfam" id="PF00156">
    <property type="entry name" value="Pribosyltran"/>
    <property type="match status" value="1"/>
</dbReference>
<dbReference type="PANTHER" id="PTHR32315">
    <property type="entry name" value="ADENINE PHOSPHORIBOSYLTRANSFERASE"/>
    <property type="match status" value="1"/>
</dbReference>
<evidence type="ECO:0000256" key="11">
    <source>
        <dbReference type="ARBA" id="ARBA00022726"/>
    </source>
</evidence>
<dbReference type="GO" id="GO:0006166">
    <property type="term" value="P:purine ribonucleoside salvage"/>
    <property type="evidence" value="ECO:0007669"/>
    <property type="project" value="UniProtKB-UniRule"/>
</dbReference>
<evidence type="ECO:0000313" key="14">
    <source>
        <dbReference type="EMBL" id="VEJ36303.1"/>
    </source>
</evidence>
<evidence type="ECO:0000256" key="10">
    <source>
        <dbReference type="ARBA" id="ARBA00022679"/>
    </source>
</evidence>
<proteinExistence type="inferred from homology"/>
<evidence type="ECO:0000256" key="6">
    <source>
        <dbReference type="ARBA" id="ARBA00011738"/>
    </source>
</evidence>
<dbReference type="GO" id="GO:0006168">
    <property type="term" value="P:adenine salvage"/>
    <property type="evidence" value="ECO:0007669"/>
    <property type="project" value="InterPro"/>
</dbReference>
<keyword evidence="8 12" id="KW-0963">Cytoplasm</keyword>
<evidence type="ECO:0000256" key="12">
    <source>
        <dbReference type="HAMAP-Rule" id="MF_00004"/>
    </source>
</evidence>
<sequence length="169" mass="18788">MDLKESIRSIEDYPQKGVTFRDITTLLKDKDAFREAIRRMAEAARRYEVDKVVGIEARGFLLGTPLALELGVGFVPIRKPGKLPYKKRSVTYDLEYGNDGIEIHEDAIAPKEKVLIVDDLLATGGTSLAAQQLVESLGGEVEAFVFLIELDALNGRSRIARPVESVLHY</sequence>
<evidence type="ECO:0000256" key="9">
    <source>
        <dbReference type="ARBA" id="ARBA00022676"/>
    </source>
</evidence>
<dbReference type="AlphaFoldDB" id="A0A3S5BWN4"/>
<evidence type="ECO:0000256" key="3">
    <source>
        <dbReference type="ARBA" id="ARBA00004496"/>
    </source>
</evidence>
<reference evidence="14 15" key="1">
    <citation type="submission" date="2018-12" db="EMBL/GenBank/DDBJ databases">
        <authorList>
            <consortium name="Pathogen Informatics"/>
        </authorList>
    </citation>
    <scope>NUCLEOTIDE SEQUENCE [LARGE SCALE GENOMIC DNA]</scope>
    <source>
        <strain evidence="14 15">NCTC13079</strain>
    </source>
</reference>
<dbReference type="GO" id="GO:0003999">
    <property type="term" value="F:adenine phosphoribosyltransferase activity"/>
    <property type="evidence" value="ECO:0007669"/>
    <property type="project" value="UniProtKB-UniRule"/>
</dbReference>
<accession>A0A3S5BWN4</accession>
<keyword evidence="11 12" id="KW-0660">Purine salvage</keyword>
<evidence type="ECO:0000256" key="5">
    <source>
        <dbReference type="ARBA" id="ARBA00008391"/>
    </source>
</evidence>
<comment type="catalytic activity">
    <reaction evidence="1 12">
        <text>AMP + diphosphate = 5-phospho-alpha-D-ribose 1-diphosphate + adenine</text>
        <dbReference type="Rhea" id="RHEA:16609"/>
        <dbReference type="ChEBI" id="CHEBI:16708"/>
        <dbReference type="ChEBI" id="CHEBI:33019"/>
        <dbReference type="ChEBI" id="CHEBI:58017"/>
        <dbReference type="ChEBI" id="CHEBI:456215"/>
        <dbReference type="EC" id="2.4.2.7"/>
    </reaction>
</comment>
<dbReference type="GO" id="GO:0044209">
    <property type="term" value="P:AMP salvage"/>
    <property type="evidence" value="ECO:0007669"/>
    <property type="project" value="UniProtKB-UniRule"/>
</dbReference>
<evidence type="ECO:0000256" key="2">
    <source>
        <dbReference type="ARBA" id="ARBA00003968"/>
    </source>
</evidence>
<gene>
    <name evidence="12 14" type="primary">apt</name>
    <name evidence="14" type="ORF">NCTC13079_01508</name>
</gene>
<dbReference type="EC" id="2.4.2.7" evidence="7 12"/>
<keyword evidence="10 12" id="KW-0808">Transferase</keyword>
<evidence type="ECO:0000256" key="4">
    <source>
        <dbReference type="ARBA" id="ARBA00004659"/>
    </source>
</evidence>
<dbReference type="NCBIfam" id="TIGR01090">
    <property type="entry name" value="apt"/>
    <property type="match status" value="1"/>
</dbReference>
<dbReference type="GO" id="GO:0005737">
    <property type="term" value="C:cytoplasm"/>
    <property type="evidence" value="ECO:0007669"/>
    <property type="project" value="UniProtKB-SubCell"/>
</dbReference>
<dbReference type="InterPro" id="IPR050054">
    <property type="entry name" value="UPRTase/APRTase"/>
</dbReference>
<evidence type="ECO:0000256" key="7">
    <source>
        <dbReference type="ARBA" id="ARBA00011893"/>
    </source>
</evidence>
<evidence type="ECO:0000259" key="13">
    <source>
        <dbReference type="Pfam" id="PF00156"/>
    </source>
</evidence>
<dbReference type="PANTHER" id="PTHR32315:SF3">
    <property type="entry name" value="ADENINE PHOSPHORIBOSYLTRANSFERASE"/>
    <property type="match status" value="1"/>
</dbReference>
<dbReference type="HAMAP" id="MF_00004">
    <property type="entry name" value="Aden_phosphoribosyltr"/>
    <property type="match status" value="1"/>
</dbReference>
<dbReference type="GO" id="GO:0016208">
    <property type="term" value="F:AMP binding"/>
    <property type="evidence" value="ECO:0007669"/>
    <property type="project" value="TreeGrafter"/>
</dbReference>
<dbReference type="EMBL" id="LR134523">
    <property type="protein sequence ID" value="VEJ36303.1"/>
    <property type="molecule type" value="Genomic_DNA"/>
</dbReference>
<keyword evidence="9 12" id="KW-0328">Glycosyltransferase</keyword>
<protein>
    <recommendedName>
        <fullName evidence="7 12">Adenine phosphoribosyltransferase</fullName>
        <shortName evidence="12">APRT</shortName>
        <ecNumber evidence="7 12">2.4.2.7</ecNumber>
    </recommendedName>
</protein>
<dbReference type="NCBIfam" id="NF002634">
    <property type="entry name" value="PRK02304.1-3"/>
    <property type="match status" value="1"/>
</dbReference>
<dbReference type="SUPFAM" id="SSF53271">
    <property type="entry name" value="PRTase-like"/>
    <property type="match status" value="1"/>
</dbReference>
<dbReference type="UniPathway" id="UPA00588">
    <property type="reaction ID" value="UER00646"/>
</dbReference>
<dbReference type="RefSeq" id="WP_126466198.1">
    <property type="nucleotide sequence ID" value="NZ_JAUSWF010000004.1"/>
</dbReference>
<dbReference type="GO" id="GO:0002055">
    <property type="term" value="F:adenine binding"/>
    <property type="evidence" value="ECO:0007669"/>
    <property type="project" value="TreeGrafter"/>
</dbReference>
<organism evidence="14 15">
    <name type="scientific">Aedoeadaptatus ivorii</name>
    <dbReference type="NCBI Taxonomy" id="54006"/>
    <lineage>
        <taxon>Bacteria</taxon>
        <taxon>Bacillati</taxon>
        <taxon>Bacillota</taxon>
        <taxon>Tissierellia</taxon>
        <taxon>Tissierellales</taxon>
        <taxon>Peptoniphilaceae</taxon>
        <taxon>Aedoeadaptatus</taxon>
    </lineage>
</organism>
<evidence type="ECO:0000313" key="15">
    <source>
        <dbReference type="Proteomes" id="UP000269544"/>
    </source>
</evidence>
<comment type="subcellular location">
    <subcellularLocation>
        <location evidence="3 12">Cytoplasm</location>
    </subcellularLocation>
</comment>
<dbReference type="OrthoDB" id="9803963at2"/>